<keyword evidence="4" id="KW-0175">Coiled coil</keyword>
<dbReference type="Proteomes" id="UP000316759">
    <property type="component" value="Unassembled WGS sequence"/>
</dbReference>
<keyword evidence="5" id="KW-0812">Transmembrane</keyword>
<dbReference type="InterPro" id="IPR048256">
    <property type="entry name" value="Tektin-like"/>
</dbReference>
<feature type="transmembrane region" description="Helical" evidence="5">
    <location>
        <begin position="6"/>
        <end position="23"/>
    </location>
</feature>
<feature type="coiled-coil region" evidence="4">
    <location>
        <begin position="955"/>
        <end position="989"/>
    </location>
</feature>
<comment type="similarity">
    <text evidence="2">Belongs to the tektin family.</text>
</comment>
<dbReference type="GO" id="GO:0015630">
    <property type="term" value="C:microtubule cytoskeleton"/>
    <property type="evidence" value="ECO:0007669"/>
    <property type="project" value="TreeGrafter"/>
</dbReference>
<dbReference type="GO" id="GO:0060294">
    <property type="term" value="P:cilium movement involved in cell motility"/>
    <property type="evidence" value="ECO:0007669"/>
    <property type="project" value="InterPro"/>
</dbReference>
<accession>A0A504WSC6</accession>
<proteinExistence type="inferred from homology"/>
<feature type="coiled-coil region" evidence="4">
    <location>
        <begin position="821"/>
        <end position="848"/>
    </location>
</feature>
<evidence type="ECO:0000313" key="7">
    <source>
        <dbReference type="Proteomes" id="UP000316759"/>
    </source>
</evidence>
<dbReference type="OrthoDB" id="6280720at2759"/>
<dbReference type="GO" id="GO:0060271">
    <property type="term" value="P:cilium assembly"/>
    <property type="evidence" value="ECO:0007669"/>
    <property type="project" value="TreeGrafter"/>
</dbReference>
<comment type="caution">
    <text evidence="6">The sequence shown here is derived from an EMBL/GenBank/DDBJ whole genome shotgun (WGS) entry which is preliminary data.</text>
</comment>
<feature type="transmembrane region" description="Helical" evidence="5">
    <location>
        <begin position="275"/>
        <end position="297"/>
    </location>
</feature>
<keyword evidence="5" id="KW-0472">Membrane</keyword>
<keyword evidence="7" id="KW-1185">Reference proteome</keyword>
<dbReference type="EMBL" id="SUNJ01015985">
    <property type="protein sequence ID" value="TPP39642.1"/>
    <property type="molecule type" value="Genomic_DNA"/>
</dbReference>
<feature type="transmembrane region" description="Helical" evidence="5">
    <location>
        <begin position="35"/>
        <end position="61"/>
    </location>
</feature>
<gene>
    <name evidence="6" type="ORF">FGIG_03530</name>
</gene>
<name>A0A504WSC6_FASGI</name>
<dbReference type="GO" id="GO:0005634">
    <property type="term" value="C:nucleus"/>
    <property type="evidence" value="ECO:0007669"/>
    <property type="project" value="TreeGrafter"/>
</dbReference>
<comment type="subcellular location">
    <subcellularLocation>
        <location evidence="1">Cytoplasm</location>
    </subcellularLocation>
</comment>
<dbReference type="PANTHER" id="PTHR19960:SF11">
    <property type="entry name" value="TEKTIN"/>
    <property type="match status" value="1"/>
</dbReference>
<dbReference type="Pfam" id="PF03148">
    <property type="entry name" value="Tektin"/>
    <property type="match status" value="1"/>
</dbReference>
<reference evidence="6 7" key="1">
    <citation type="submission" date="2019-04" db="EMBL/GenBank/DDBJ databases">
        <title>Annotation for the trematode Fasciola gigantica.</title>
        <authorList>
            <person name="Choi Y.-J."/>
        </authorList>
    </citation>
    <scope>NUCLEOTIDE SEQUENCE [LARGE SCALE GENOMIC DNA]</scope>
    <source>
        <strain evidence="6">Uganda_cow_1</strain>
    </source>
</reference>
<feature type="transmembrane region" description="Helical" evidence="5">
    <location>
        <begin position="118"/>
        <end position="139"/>
    </location>
</feature>
<dbReference type="InterPro" id="IPR000435">
    <property type="entry name" value="Tektins"/>
</dbReference>
<dbReference type="GO" id="GO:0005929">
    <property type="term" value="C:cilium"/>
    <property type="evidence" value="ECO:0007669"/>
    <property type="project" value="UniProtKB-ARBA"/>
</dbReference>
<protein>
    <submittedName>
        <fullName evidence="6">Tektin-3</fullName>
    </submittedName>
</protein>
<evidence type="ECO:0000313" key="6">
    <source>
        <dbReference type="EMBL" id="TPP39642.1"/>
    </source>
</evidence>
<feature type="transmembrane region" description="Helical" evidence="5">
    <location>
        <begin position="169"/>
        <end position="190"/>
    </location>
</feature>
<organism evidence="6 7">
    <name type="scientific">Fasciola gigantica</name>
    <name type="common">Giant liver fluke</name>
    <dbReference type="NCBI Taxonomy" id="46835"/>
    <lineage>
        <taxon>Eukaryota</taxon>
        <taxon>Metazoa</taxon>
        <taxon>Spiralia</taxon>
        <taxon>Lophotrochozoa</taxon>
        <taxon>Platyhelminthes</taxon>
        <taxon>Trematoda</taxon>
        <taxon>Digenea</taxon>
        <taxon>Plagiorchiida</taxon>
        <taxon>Echinostomata</taxon>
        <taxon>Echinostomatoidea</taxon>
        <taxon>Fasciolidae</taxon>
        <taxon>Fasciola</taxon>
    </lineage>
</organism>
<dbReference type="AlphaFoldDB" id="A0A504WSC6"/>
<keyword evidence="5" id="KW-1133">Transmembrane helix</keyword>
<dbReference type="GO" id="GO:0005737">
    <property type="term" value="C:cytoplasm"/>
    <property type="evidence" value="ECO:0007669"/>
    <property type="project" value="UniProtKB-ARBA"/>
</dbReference>
<sequence length="1033" mass="121206">MVPTITLGTFTGSILAYLLLFHVRRPGQMHIYATWISLFDLLLLIFVGYFHSLLSFGAPWWGTQIDLFYMRSHFWCKCYQFIRDFIFSGKNLIVFLMVSHIVQQGGVEIPNCTRPTVIHIQIVAALALSVMISYFAALVHGLHQRAGTFMCAPDPQFDSAVHRFYARHYILLVNGLLPNLGTVCMLWLVWRRLHALELILTYMQRISWSRDPVGLITCYVERRLLDWVRNYRILLYQIGMFSLTRFSQCVARIVEGWSTRTKIVNSRLNEAITMALINGPVFMEVVFTSFPIIIWYVHIPQIRAIFKAMWLRCMCRWTRKQQLYFRPLMTPFNYLEEAFMILSDRRMLSRNCKPVFQFLRQTERQLRLQYDTPTLMSRESQKSRPSLPDTSTTYSLSIYYLPFPRLLFMEYGSTEIHSRAHSTRFGIEVTHNLPNSIMRGWLNTAKYASSYLEQYPRTPDILGLFRTSIILELLDNCHNYRIVLTYALSTYPLRLFSYFLRQMEKRLRSKPKTHTEARILFISHQTVQDLVVVFEIGVISFSLLWWYSFLPDISYCFRRLGQRIRLSCQRRRRVLPALRTQTPFLKSKKVKKCYLEEAAAEFGQLCVLIKERQQLVDLLKKIRRRLRAKLNPLKVEPSLVLEEFVEDDEDKRTMGNLREILFPSAMESFTSFEIYLPFHSVIMASGRYFTTSPIVRTRSTTCIRPSNQPKITVESMSARDDRNISEIWPCGARLSRYHSLASMTPYYNNARKSIYPRYSESLWQLATRTAAANAAQERAEAEQMRLDTWRALRDANKQIHERQTISTARLKSRLHDIENWRNELMIEMRLQEEEQDKLKDHIRLLEMASSHIQKPLQIAEDCLLSREGRRGIDEVKDVVERALTKEIQLVKCCTAKLDRIREQGKIQFKVNRAAHHRLQQDVLDKNHALSIDSRVHELGNSSKNIARHDGVEFINNTLQNEVIEIRSAIRMLKDRVKHGEMTLARLKQNQTGLEVDIAIKENSLQIDQRCLNARRTFPIRDKRGSLFSVPVCY</sequence>
<evidence type="ECO:0000256" key="2">
    <source>
        <dbReference type="ARBA" id="ARBA00007209"/>
    </source>
</evidence>
<feature type="transmembrane region" description="Helical" evidence="5">
    <location>
        <begin position="530"/>
        <end position="549"/>
    </location>
</feature>
<evidence type="ECO:0000256" key="5">
    <source>
        <dbReference type="SAM" id="Phobius"/>
    </source>
</evidence>
<evidence type="ECO:0000256" key="4">
    <source>
        <dbReference type="SAM" id="Coils"/>
    </source>
</evidence>
<keyword evidence="3" id="KW-0963">Cytoplasm</keyword>
<evidence type="ECO:0000256" key="3">
    <source>
        <dbReference type="ARBA" id="ARBA00022490"/>
    </source>
</evidence>
<dbReference type="PANTHER" id="PTHR19960">
    <property type="entry name" value="TEKTIN"/>
    <property type="match status" value="1"/>
</dbReference>
<evidence type="ECO:0000256" key="1">
    <source>
        <dbReference type="ARBA" id="ARBA00004496"/>
    </source>
</evidence>
<dbReference type="STRING" id="46835.A0A504WSC6"/>